<organism evidence="1 2">
    <name type="scientific">Hibiscus sabdariffa</name>
    <name type="common">roselle</name>
    <dbReference type="NCBI Taxonomy" id="183260"/>
    <lineage>
        <taxon>Eukaryota</taxon>
        <taxon>Viridiplantae</taxon>
        <taxon>Streptophyta</taxon>
        <taxon>Embryophyta</taxon>
        <taxon>Tracheophyta</taxon>
        <taxon>Spermatophyta</taxon>
        <taxon>Magnoliopsida</taxon>
        <taxon>eudicotyledons</taxon>
        <taxon>Gunneridae</taxon>
        <taxon>Pentapetalae</taxon>
        <taxon>rosids</taxon>
        <taxon>malvids</taxon>
        <taxon>Malvales</taxon>
        <taxon>Malvaceae</taxon>
        <taxon>Malvoideae</taxon>
        <taxon>Hibiscus</taxon>
    </lineage>
</organism>
<dbReference type="Proteomes" id="UP001472677">
    <property type="component" value="Unassembled WGS sequence"/>
</dbReference>
<dbReference type="EMBL" id="JBBPBM010000918">
    <property type="protein sequence ID" value="KAK8489474.1"/>
    <property type="molecule type" value="Genomic_DNA"/>
</dbReference>
<gene>
    <name evidence="1" type="ORF">V6N12_035123</name>
</gene>
<evidence type="ECO:0000313" key="2">
    <source>
        <dbReference type="Proteomes" id="UP001472677"/>
    </source>
</evidence>
<protein>
    <submittedName>
        <fullName evidence="1">Uncharacterized protein</fullName>
    </submittedName>
</protein>
<comment type="caution">
    <text evidence="1">The sequence shown here is derived from an EMBL/GenBank/DDBJ whole genome shotgun (WGS) entry which is preliminary data.</text>
</comment>
<reference evidence="1 2" key="1">
    <citation type="journal article" date="2024" name="G3 (Bethesda)">
        <title>Genome assembly of Hibiscus sabdariffa L. provides insights into metabolisms of medicinal natural products.</title>
        <authorList>
            <person name="Kim T."/>
        </authorList>
    </citation>
    <scope>NUCLEOTIDE SEQUENCE [LARGE SCALE GENOMIC DNA]</scope>
    <source>
        <strain evidence="1">TK-2024</strain>
        <tissue evidence="1">Old leaves</tissue>
    </source>
</reference>
<keyword evidence="2" id="KW-1185">Reference proteome</keyword>
<name>A0ABR2A8U2_9ROSI</name>
<proteinExistence type="predicted"/>
<sequence length="367" mass="41114">MGVSDSPPLAISFRPPLLKLSFPFLGSQISCKLCSFVVSEVWSSSFEKHRGPSLGFGPGMGNGWLRAGVGKGRGLDDRWIGMSLFRFTDFLYGSYNASGVVVLLCGDRTKDMANPSGDKARNEHRVWWTVVRWFRSEIRREVSEIKDQSPLARTRYDSEFSSLLGKMTEYLALIMDTASWSLAPVISVLWDIWLIRIFSVKLIHFSHMEISMNSWHSEMNVRARSQKQDEQGIETLWSLPSGHCCIWIVLAFGPSLTKQSDTLLFSSFYLCLPEVKSCKTVYLHHNVVTCSYLAIVSSPMLGSREPFFPLLFLGECTAAESIKIWVFVEVSETTFVPQGKHGSSIAVASDFEETKADDPSKGHPQGV</sequence>
<accession>A0ABR2A8U2</accession>
<evidence type="ECO:0000313" key="1">
    <source>
        <dbReference type="EMBL" id="KAK8489474.1"/>
    </source>
</evidence>